<accession>A0A2J4PFB2</accession>
<dbReference type="PANTHER" id="PTHR30420">
    <property type="entry name" value="N-SUCCINYLARGININE DIHYDROLASE"/>
    <property type="match status" value="1"/>
</dbReference>
<evidence type="ECO:0000313" key="3">
    <source>
        <dbReference type="EMBL" id="PLL17482.1"/>
    </source>
</evidence>
<dbReference type="EC" id="3.5.3.23" evidence="3"/>
<keyword evidence="1" id="KW-0056">Arginine metabolism</keyword>
<dbReference type="InterPro" id="IPR037031">
    <property type="entry name" value="AstB_sf"/>
</dbReference>
<reference evidence="3 4" key="1">
    <citation type="submission" date="2017-11" db="EMBL/GenBank/DDBJ databases">
        <authorList>
            <person name="Han C.G."/>
        </authorList>
    </citation>
    <scope>NUCLEOTIDE SEQUENCE [LARGE SCALE GENOMIC DNA]</scope>
    <source>
        <strain evidence="3 4">A11</strain>
    </source>
</reference>
<dbReference type="Pfam" id="PF04996">
    <property type="entry name" value="AstB"/>
    <property type="match status" value="1"/>
</dbReference>
<dbReference type="InterPro" id="IPR007079">
    <property type="entry name" value="SuccinylArg_d-Hdrlase_AstB"/>
</dbReference>
<dbReference type="SUPFAM" id="SSF55909">
    <property type="entry name" value="Pentein"/>
    <property type="match status" value="1"/>
</dbReference>
<dbReference type="GO" id="GO:0006525">
    <property type="term" value="P:arginine metabolic process"/>
    <property type="evidence" value="ECO:0007669"/>
    <property type="project" value="UniProtKB-KW"/>
</dbReference>
<protein>
    <submittedName>
        <fullName evidence="3">Succinylarginine dihydrolase</fullName>
        <ecNumber evidence="3">3.5.3.23</ecNumber>
    </submittedName>
</protein>
<evidence type="ECO:0000313" key="4">
    <source>
        <dbReference type="Proteomes" id="UP000234505"/>
    </source>
</evidence>
<gene>
    <name evidence="3" type="ORF">CWN50_33975</name>
</gene>
<comment type="caution">
    <text evidence="3">The sequence shown here is derived from an EMBL/GenBank/DDBJ whole genome shotgun (WGS) entry which is preliminary data.</text>
</comment>
<dbReference type="PANTHER" id="PTHR30420:SF2">
    <property type="entry name" value="N-SUCCINYLARGININE DIHYDROLASE"/>
    <property type="match status" value="1"/>
</dbReference>
<sequence length="201" mass="21583">MKAREVNFDGLPGLTHHYAGLSFGNEASTKHRYRVSNPQLAAKQGLKKMKALADAGYPQALIPPQERPNIPLLRQIGFSGSDEQVLEQAARQAPELLSAVSSASSMWVANAATVSPSADSLDGRVHLTVANLNDKFHRASEALTTEALLRAIFPDEQRFAVHGALPQVSLFGDEGAANHNRLGGDYGAPGVQLFIYGRQQG</sequence>
<dbReference type="Gene3D" id="3.75.10.20">
    <property type="entry name" value="Succinylarginine dihydrolase"/>
    <property type="match status" value="1"/>
</dbReference>
<organism evidence="3 4">
    <name type="scientific">Klebsiella michiganensis</name>
    <dbReference type="NCBI Taxonomy" id="1134687"/>
    <lineage>
        <taxon>Bacteria</taxon>
        <taxon>Pseudomonadati</taxon>
        <taxon>Pseudomonadota</taxon>
        <taxon>Gammaproteobacteria</taxon>
        <taxon>Enterobacterales</taxon>
        <taxon>Enterobacteriaceae</taxon>
        <taxon>Klebsiella/Raoultella group</taxon>
        <taxon>Klebsiella</taxon>
    </lineage>
</organism>
<keyword evidence="2 3" id="KW-0378">Hydrolase</keyword>
<proteinExistence type="predicted"/>
<reference evidence="3 4" key="2">
    <citation type="submission" date="2018-01" db="EMBL/GenBank/DDBJ databases">
        <title>Genomic study of Klebsiella pneumoniae.</title>
        <authorList>
            <person name="Yang Y."/>
            <person name="Bicalho R."/>
        </authorList>
    </citation>
    <scope>NUCLEOTIDE SEQUENCE [LARGE SCALE GENOMIC DNA]</scope>
    <source>
        <strain evidence="3 4">A11</strain>
    </source>
</reference>
<evidence type="ECO:0000256" key="2">
    <source>
        <dbReference type="ARBA" id="ARBA00022801"/>
    </source>
</evidence>
<evidence type="ECO:0000256" key="1">
    <source>
        <dbReference type="ARBA" id="ARBA00022503"/>
    </source>
</evidence>
<dbReference type="Proteomes" id="UP000234505">
    <property type="component" value="Unassembled WGS sequence"/>
</dbReference>
<name>A0A2J4PFB2_9ENTR</name>
<feature type="non-terminal residue" evidence="3">
    <location>
        <position position="201"/>
    </location>
</feature>
<dbReference type="AlphaFoldDB" id="A0A2J4PFB2"/>
<dbReference type="GO" id="GO:0009015">
    <property type="term" value="F:N-succinylarginine dihydrolase activity"/>
    <property type="evidence" value="ECO:0007669"/>
    <property type="project" value="UniProtKB-EC"/>
</dbReference>
<dbReference type="EMBL" id="PIDS01002010">
    <property type="protein sequence ID" value="PLL17482.1"/>
    <property type="molecule type" value="Genomic_DNA"/>
</dbReference>